<dbReference type="InterPro" id="IPR036388">
    <property type="entry name" value="WH-like_DNA-bd_sf"/>
</dbReference>
<dbReference type="AlphaFoldDB" id="A0A4Y8X0U7"/>
<keyword evidence="1" id="KW-0238">DNA-binding</keyword>
<protein>
    <submittedName>
        <fullName evidence="1">DNA-binding MarR family transcriptional regulator</fullName>
    </submittedName>
</protein>
<accession>A0A4Y8X0U7</accession>
<organism evidence="1 2">
    <name type="scientific">Micrococcus flavus</name>
    <dbReference type="NCBI Taxonomy" id="384602"/>
    <lineage>
        <taxon>Bacteria</taxon>
        <taxon>Bacillati</taxon>
        <taxon>Actinomycetota</taxon>
        <taxon>Actinomycetes</taxon>
        <taxon>Micrococcales</taxon>
        <taxon>Micrococcaceae</taxon>
        <taxon>Micrococcus</taxon>
    </lineage>
</organism>
<dbReference type="GO" id="GO:0003677">
    <property type="term" value="F:DNA binding"/>
    <property type="evidence" value="ECO:0007669"/>
    <property type="project" value="UniProtKB-KW"/>
</dbReference>
<dbReference type="InterPro" id="IPR036390">
    <property type="entry name" value="WH_DNA-bd_sf"/>
</dbReference>
<comment type="caution">
    <text evidence="1">The sequence shown here is derived from an EMBL/GenBank/DDBJ whole genome shotgun (WGS) entry which is preliminary data.</text>
</comment>
<name>A0A4Y8X0U7_9MICC</name>
<reference evidence="1 2" key="1">
    <citation type="submission" date="2020-08" db="EMBL/GenBank/DDBJ databases">
        <title>Sequencing the genomes of 1000 actinobacteria strains.</title>
        <authorList>
            <person name="Klenk H.-P."/>
        </authorList>
    </citation>
    <scope>NUCLEOTIDE SEQUENCE [LARGE SCALE GENOMIC DNA]</scope>
    <source>
        <strain evidence="1 2">DSM 19079</strain>
    </source>
</reference>
<dbReference type="EMBL" id="JACHMC010000001">
    <property type="protein sequence ID" value="MBB4883653.1"/>
    <property type="molecule type" value="Genomic_DNA"/>
</dbReference>
<dbReference type="Gene3D" id="1.10.10.10">
    <property type="entry name" value="Winged helix-like DNA-binding domain superfamily/Winged helix DNA-binding domain"/>
    <property type="match status" value="1"/>
</dbReference>
<proteinExistence type="predicted"/>
<sequence length="146" mass="15624">MTDPAQQHTSHPSGLPLSHWLTVAEGLLAARIGANLEEHGLTRPQWQVLNALTTSPLSAAEIRSGFEAEVRDAVADQLEELVEAGWMTVEGELFTLTATGRAAGERVGEAVARLRGDATADLPAEHYEITVTTLRAIARNLGHPEA</sequence>
<dbReference type="RefSeq" id="WP_135030170.1">
    <property type="nucleotide sequence ID" value="NZ_BMLA01000004.1"/>
</dbReference>
<keyword evidence="2" id="KW-1185">Reference proteome</keyword>
<evidence type="ECO:0000313" key="2">
    <source>
        <dbReference type="Proteomes" id="UP000560081"/>
    </source>
</evidence>
<gene>
    <name evidence="1" type="ORF">BJ976_002004</name>
</gene>
<dbReference type="OrthoDB" id="3697068at2"/>
<evidence type="ECO:0000313" key="1">
    <source>
        <dbReference type="EMBL" id="MBB4883653.1"/>
    </source>
</evidence>
<dbReference type="SUPFAM" id="SSF46785">
    <property type="entry name" value="Winged helix' DNA-binding domain"/>
    <property type="match status" value="1"/>
</dbReference>
<dbReference type="Proteomes" id="UP000560081">
    <property type="component" value="Unassembled WGS sequence"/>
</dbReference>